<evidence type="ECO:0000259" key="13">
    <source>
        <dbReference type="Pfam" id="PF01435"/>
    </source>
</evidence>
<keyword evidence="9 12" id="KW-1133">Transmembrane helix</keyword>
<dbReference type="AlphaFoldDB" id="A0A7V2SYF8"/>
<evidence type="ECO:0000256" key="12">
    <source>
        <dbReference type="HAMAP-Rule" id="MF_00188"/>
    </source>
</evidence>
<dbReference type="EMBL" id="DRND01000125">
    <property type="protein sequence ID" value="HFC46532.1"/>
    <property type="molecule type" value="Genomic_DNA"/>
</dbReference>
<evidence type="ECO:0000256" key="8">
    <source>
        <dbReference type="ARBA" id="ARBA00022833"/>
    </source>
</evidence>
<feature type="binding site" evidence="12">
    <location>
        <position position="131"/>
    </location>
    <ligand>
        <name>Zn(2+)</name>
        <dbReference type="ChEBI" id="CHEBI:29105"/>
        <note>catalytic</note>
    </ligand>
</feature>
<dbReference type="Proteomes" id="UP000885797">
    <property type="component" value="Unassembled WGS sequence"/>
</dbReference>
<keyword evidence="7 12" id="KW-0378">Hydrolase</keyword>
<feature type="binding site" evidence="12">
    <location>
        <position position="135"/>
    </location>
    <ligand>
        <name>Zn(2+)</name>
        <dbReference type="ChEBI" id="CHEBI:29105"/>
        <note>catalytic</note>
    </ligand>
</feature>
<sequence>MTNVFKTFLLLAALTALFMFIGDALGGRTGMTFALILALGMNFFAYWFSDKMALAMSGARPVSESEAPELHRMVEELARRAGLPKPRVYIIPQETPNAFATGRNPKHAAVAVTAGILRLLSTEELMGVLSHELAHIKNRDILISSIAAVLAGAISYLANMAQWGFLFGGFGGSDEDDNPLGIVGVILMMILAPIAAMLIQMAISRSREFLADATGAKILGNPVPLASALKRLEEWNHRLPMQVNPATAQMYIVNPLAGGSFANLFSTHPPIEERINRLLAMKH</sequence>
<evidence type="ECO:0000256" key="2">
    <source>
        <dbReference type="ARBA" id="ARBA00009779"/>
    </source>
</evidence>
<evidence type="ECO:0000256" key="5">
    <source>
        <dbReference type="ARBA" id="ARBA00022692"/>
    </source>
</evidence>
<feature type="domain" description="Peptidase M48" evidence="13">
    <location>
        <begin position="65"/>
        <end position="281"/>
    </location>
</feature>
<feature type="transmembrane region" description="Helical" evidence="12">
    <location>
        <begin position="141"/>
        <end position="159"/>
    </location>
</feature>
<gene>
    <name evidence="12 14" type="primary">htpX</name>
    <name evidence="14" type="ORF">ENJ63_01475</name>
</gene>
<reference evidence="14" key="1">
    <citation type="journal article" date="2020" name="mSystems">
        <title>Genome- and Community-Level Interaction Insights into Carbon Utilization and Element Cycling Functions of Hydrothermarchaeota in Hydrothermal Sediment.</title>
        <authorList>
            <person name="Zhou Z."/>
            <person name="Liu Y."/>
            <person name="Xu W."/>
            <person name="Pan J."/>
            <person name="Luo Z.H."/>
            <person name="Li M."/>
        </authorList>
    </citation>
    <scope>NUCLEOTIDE SEQUENCE [LARGE SCALE GENOMIC DNA]</scope>
    <source>
        <strain evidence="14">HyVt-503</strain>
    </source>
</reference>
<proteinExistence type="inferred from homology"/>
<keyword evidence="8 12" id="KW-0862">Zinc</keyword>
<dbReference type="InterPro" id="IPR050083">
    <property type="entry name" value="HtpX_protease"/>
</dbReference>
<comment type="cofactor">
    <cofactor evidence="12">
        <name>Zn(2+)</name>
        <dbReference type="ChEBI" id="CHEBI:29105"/>
    </cofactor>
    <text evidence="12">Binds 1 zinc ion per subunit.</text>
</comment>
<dbReference type="GO" id="GO:0005886">
    <property type="term" value="C:plasma membrane"/>
    <property type="evidence" value="ECO:0007669"/>
    <property type="project" value="UniProtKB-SubCell"/>
</dbReference>
<comment type="similarity">
    <text evidence="2 12">Belongs to the peptidase M48B family.</text>
</comment>
<dbReference type="CDD" id="cd07336">
    <property type="entry name" value="M48B_HtpX_like"/>
    <property type="match status" value="1"/>
</dbReference>
<dbReference type="EC" id="3.4.24.-" evidence="12"/>
<evidence type="ECO:0000256" key="6">
    <source>
        <dbReference type="ARBA" id="ARBA00022723"/>
    </source>
</evidence>
<evidence type="ECO:0000256" key="9">
    <source>
        <dbReference type="ARBA" id="ARBA00022989"/>
    </source>
</evidence>
<dbReference type="GO" id="GO:0004222">
    <property type="term" value="F:metalloendopeptidase activity"/>
    <property type="evidence" value="ECO:0007669"/>
    <property type="project" value="UniProtKB-UniRule"/>
</dbReference>
<feature type="transmembrane region" description="Helical" evidence="12">
    <location>
        <begin position="179"/>
        <end position="199"/>
    </location>
</feature>
<accession>A0A7V2SYF8</accession>
<comment type="subcellular location">
    <subcellularLocation>
        <location evidence="1 12">Cell membrane</location>
        <topology evidence="1 12">Multi-pass membrane protein</topology>
    </subcellularLocation>
</comment>
<dbReference type="Pfam" id="PF01435">
    <property type="entry name" value="Peptidase_M48"/>
    <property type="match status" value="1"/>
</dbReference>
<protein>
    <recommendedName>
        <fullName evidence="12">Protease HtpX homolog</fullName>
        <ecNumber evidence="12">3.4.24.-</ecNumber>
    </recommendedName>
</protein>
<evidence type="ECO:0000256" key="4">
    <source>
        <dbReference type="ARBA" id="ARBA00022670"/>
    </source>
</evidence>
<keyword evidence="10 12" id="KW-0482">Metalloprotease</keyword>
<evidence type="ECO:0000256" key="3">
    <source>
        <dbReference type="ARBA" id="ARBA00022475"/>
    </source>
</evidence>
<dbReference type="InterPro" id="IPR022919">
    <property type="entry name" value="Pept_M48_protease_HtpX"/>
</dbReference>
<organism evidence="14">
    <name type="scientific">Dissulfuribacter thermophilus</name>
    <dbReference type="NCBI Taxonomy" id="1156395"/>
    <lineage>
        <taxon>Bacteria</taxon>
        <taxon>Pseudomonadati</taxon>
        <taxon>Thermodesulfobacteriota</taxon>
        <taxon>Dissulfuribacteria</taxon>
        <taxon>Dissulfuribacterales</taxon>
        <taxon>Dissulfuribacteraceae</taxon>
        <taxon>Dissulfuribacter</taxon>
    </lineage>
</organism>
<keyword evidence="3 12" id="KW-1003">Cell membrane</keyword>
<keyword evidence="11 12" id="KW-0472">Membrane</keyword>
<evidence type="ECO:0000256" key="7">
    <source>
        <dbReference type="ARBA" id="ARBA00022801"/>
    </source>
</evidence>
<keyword evidence="4 12" id="KW-0645">Protease</keyword>
<evidence type="ECO:0000256" key="11">
    <source>
        <dbReference type="ARBA" id="ARBA00023136"/>
    </source>
</evidence>
<dbReference type="InterPro" id="IPR001915">
    <property type="entry name" value="Peptidase_M48"/>
</dbReference>
<dbReference type="GO" id="GO:0008270">
    <property type="term" value="F:zinc ion binding"/>
    <property type="evidence" value="ECO:0007669"/>
    <property type="project" value="UniProtKB-UniRule"/>
</dbReference>
<keyword evidence="6 12" id="KW-0479">Metal-binding</keyword>
<evidence type="ECO:0000256" key="10">
    <source>
        <dbReference type="ARBA" id="ARBA00023049"/>
    </source>
</evidence>
<dbReference type="HAMAP" id="MF_00188">
    <property type="entry name" value="Pept_M48_protease_HtpX"/>
    <property type="match status" value="1"/>
</dbReference>
<dbReference type="Gene3D" id="3.30.2010.10">
    <property type="entry name" value="Metalloproteases ('zincins'), catalytic domain"/>
    <property type="match status" value="1"/>
</dbReference>
<name>A0A7V2SYF8_9BACT</name>
<feature type="active site" evidence="12">
    <location>
        <position position="132"/>
    </location>
</feature>
<evidence type="ECO:0000313" key="14">
    <source>
        <dbReference type="EMBL" id="HFC46532.1"/>
    </source>
</evidence>
<feature type="transmembrane region" description="Helical" evidence="12">
    <location>
        <begin position="32"/>
        <end position="49"/>
    </location>
</feature>
<dbReference type="GO" id="GO:0006508">
    <property type="term" value="P:proteolysis"/>
    <property type="evidence" value="ECO:0007669"/>
    <property type="project" value="UniProtKB-KW"/>
</dbReference>
<evidence type="ECO:0000256" key="1">
    <source>
        <dbReference type="ARBA" id="ARBA00004651"/>
    </source>
</evidence>
<keyword evidence="5 12" id="KW-0812">Transmembrane</keyword>
<dbReference type="PANTHER" id="PTHR43221">
    <property type="entry name" value="PROTEASE HTPX"/>
    <property type="match status" value="1"/>
</dbReference>
<dbReference type="PANTHER" id="PTHR43221:SF1">
    <property type="entry name" value="PROTEASE HTPX"/>
    <property type="match status" value="1"/>
</dbReference>
<feature type="binding site" evidence="12">
    <location>
        <position position="208"/>
    </location>
    <ligand>
        <name>Zn(2+)</name>
        <dbReference type="ChEBI" id="CHEBI:29105"/>
        <note>catalytic</note>
    </ligand>
</feature>
<comment type="caution">
    <text evidence="14">The sequence shown here is derived from an EMBL/GenBank/DDBJ whole genome shotgun (WGS) entry which is preliminary data.</text>
</comment>
<dbReference type="NCBIfam" id="NF002826">
    <property type="entry name" value="PRK03001.1"/>
    <property type="match status" value="1"/>
</dbReference>